<keyword evidence="2" id="KW-1185">Reference proteome</keyword>
<sequence>MVLNEDLIYVYCYNVYIAQRIENKQVVDSEPTEELMGNEIIKRDFERKVPNQEPRQVDFSSDTNHLVNHSWTTSLVPITIKHNRWLPLRWSHT</sequence>
<dbReference type="AlphaFoldDB" id="A0A0B7NHI8"/>
<proteinExistence type="predicted"/>
<name>A0A0B7NHI8_9FUNG</name>
<evidence type="ECO:0000313" key="1">
    <source>
        <dbReference type="EMBL" id="CEP14974.1"/>
    </source>
</evidence>
<reference evidence="1 2" key="1">
    <citation type="submission" date="2014-09" db="EMBL/GenBank/DDBJ databases">
        <authorList>
            <person name="Ellenberger Sabrina"/>
        </authorList>
    </citation>
    <scope>NUCLEOTIDE SEQUENCE [LARGE SCALE GENOMIC DNA]</scope>
    <source>
        <strain evidence="1 2">CBS 412.66</strain>
    </source>
</reference>
<evidence type="ECO:0000313" key="2">
    <source>
        <dbReference type="Proteomes" id="UP000054107"/>
    </source>
</evidence>
<protein>
    <submittedName>
        <fullName evidence="1">Uncharacterized protein</fullName>
    </submittedName>
</protein>
<gene>
    <name evidence="1" type="primary">PARPA_09165.1 scaffold 35568</name>
</gene>
<dbReference type="Proteomes" id="UP000054107">
    <property type="component" value="Unassembled WGS sequence"/>
</dbReference>
<accession>A0A0B7NHI8</accession>
<organism evidence="1 2">
    <name type="scientific">Parasitella parasitica</name>
    <dbReference type="NCBI Taxonomy" id="35722"/>
    <lineage>
        <taxon>Eukaryota</taxon>
        <taxon>Fungi</taxon>
        <taxon>Fungi incertae sedis</taxon>
        <taxon>Mucoromycota</taxon>
        <taxon>Mucoromycotina</taxon>
        <taxon>Mucoromycetes</taxon>
        <taxon>Mucorales</taxon>
        <taxon>Mucorineae</taxon>
        <taxon>Mucoraceae</taxon>
        <taxon>Parasitella</taxon>
    </lineage>
</organism>
<dbReference type="EMBL" id="LN731785">
    <property type="protein sequence ID" value="CEP14974.1"/>
    <property type="molecule type" value="Genomic_DNA"/>
</dbReference>